<dbReference type="Pfam" id="PF01370">
    <property type="entry name" value="Epimerase"/>
    <property type="match status" value="1"/>
</dbReference>
<dbReference type="InterPro" id="IPR001509">
    <property type="entry name" value="Epimerase_deHydtase"/>
</dbReference>
<name>A0A0L9TK55_PHAAN</name>
<gene>
    <name evidence="2" type="ORF">LR48_Vigan01g042600</name>
</gene>
<sequence>MHFAAVAYVGESTLDPLKYYHNITSNTLLVLESMAKYGVKKLIYSSTCATYGEPEKMPITEETEQKPINPYGKAKKMSKDIILDFSKTSKMTVMILRYFNVIGSDPEGRLGEAPRPEFREHGRISARGITTGLKVCQDYHFYFWMKQNFFTFGASCQGGQLCFKYRGSKPCRRCCRVLGGLADGLSKRGGFGG</sequence>
<protein>
    <recommendedName>
        <fullName evidence="1">NAD-dependent epimerase/dehydratase domain-containing protein</fullName>
    </recommendedName>
</protein>
<dbReference type="STRING" id="3914.A0A0L9TK55"/>
<organism evidence="2 3">
    <name type="scientific">Phaseolus angularis</name>
    <name type="common">Azuki bean</name>
    <name type="synonym">Vigna angularis</name>
    <dbReference type="NCBI Taxonomy" id="3914"/>
    <lineage>
        <taxon>Eukaryota</taxon>
        <taxon>Viridiplantae</taxon>
        <taxon>Streptophyta</taxon>
        <taxon>Embryophyta</taxon>
        <taxon>Tracheophyta</taxon>
        <taxon>Spermatophyta</taxon>
        <taxon>Magnoliopsida</taxon>
        <taxon>eudicotyledons</taxon>
        <taxon>Gunneridae</taxon>
        <taxon>Pentapetalae</taxon>
        <taxon>rosids</taxon>
        <taxon>fabids</taxon>
        <taxon>Fabales</taxon>
        <taxon>Fabaceae</taxon>
        <taxon>Papilionoideae</taxon>
        <taxon>50 kb inversion clade</taxon>
        <taxon>NPAAA clade</taxon>
        <taxon>indigoferoid/millettioid clade</taxon>
        <taxon>Phaseoleae</taxon>
        <taxon>Vigna</taxon>
    </lineage>
</organism>
<feature type="domain" description="NAD-dependent epimerase/dehydratase" evidence="1">
    <location>
        <begin position="1"/>
        <end position="106"/>
    </location>
</feature>
<proteinExistence type="predicted"/>
<dbReference type="EMBL" id="CM003371">
    <property type="protein sequence ID" value="KOM30871.1"/>
    <property type="molecule type" value="Genomic_DNA"/>
</dbReference>
<dbReference type="PANTHER" id="PTHR43725:SF35">
    <property type="entry name" value="UDP-ARABINOSE 4-EPIMERASE-RELATED"/>
    <property type="match status" value="1"/>
</dbReference>
<dbReference type="Proteomes" id="UP000053144">
    <property type="component" value="Chromosome 1"/>
</dbReference>
<dbReference type="AlphaFoldDB" id="A0A0L9TK55"/>
<evidence type="ECO:0000259" key="1">
    <source>
        <dbReference type="Pfam" id="PF01370"/>
    </source>
</evidence>
<evidence type="ECO:0000313" key="2">
    <source>
        <dbReference type="EMBL" id="KOM30871.1"/>
    </source>
</evidence>
<dbReference type="Gramene" id="KOM30871">
    <property type="protein sequence ID" value="KOM30871"/>
    <property type="gene ID" value="LR48_Vigan01g042600"/>
</dbReference>
<evidence type="ECO:0000313" key="3">
    <source>
        <dbReference type="Proteomes" id="UP000053144"/>
    </source>
</evidence>
<dbReference type="Gene3D" id="3.40.50.720">
    <property type="entry name" value="NAD(P)-binding Rossmann-like Domain"/>
    <property type="match status" value="1"/>
</dbReference>
<reference evidence="3" key="1">
    <citation type="journal article" date="2015" name="Proc. Natl. Acad. Sci. U.S.A.">
        <title>Genome sequencing of adzuki bean (Vigna angularis) provides insight into high starch and low fat accumulation and domestication.</title>
        <authorList>
            <person name="Yang K."/>
            <person name="Tian Z."/>
            <person name="Chen C."/>
            <person name="Luo L."/>
            <person name="Zhao B."/>
            <person name="Wang Z."/>
            <person name="Yu L."/>
            <person name="Li Y."/>
            <person name="Sun Y."/>
            <person name="Li W."/>
            <person name="Chen Y."/>
            <person name="Li Y."/>
            <person name="Zhang Y."/>
            <person name="Ai D."/>
            <person name="Zhao J."/>
            <person name="Shang C."/>
            <person name="Ma Y."/>
            <person name="Wu B."/>
            <person name="Wang M."/>
            <person name="Gao L."/>
            <person name="Sun D."/>
            <person name="Zhang P."/>
            <person name="Guo F."/>
            <person name="Wang W."/>
            <person name="Li Y."/>
            <person name="Wang J."/>
            <person name="Varshney R.K."/>
            <person name="Wang J."/>
            <person name="Ling H.Q."/>
            <person name="Wan P."/>
        </authorList>
    </citation>
    <scope>NUCLEOTIDE SEQUENCE</scope>
    <source>
        <strain evidence="3">cv. Jingnong 6</strain>
    </source>
</reference>
<dbReference type="InterPro" id="IPR036291">
    <property type="entry name" value="NAD(P)-bd_dom_sf"/>
</dbReference>
<dbReference type="Gene3D" id="3.90.25.10">
    <property type="entry name" value="UDP-galactose 4-epimerase, domain 1"/>
    <property type="match status" value="1"/>
</dbReference>
<accession>A0A0L9TK55</accession>
<dbReference type="SUPFAM" id="SSF51735">
    <property type="entry name" value="NAD(P)-binding Rossmann-fold domains"/>
    <property type="match status" value="1"/>
</dbReference>
<dbReference type="PANTHER" id="PTHR43725">
    <property type="entry name" value="UDP-GLUCOSE 4-EPIMERASE"/>
    <property type="match status" value="1"/>
</dbReference>